<feature type="transmembrane region" description="Helical" evidence="3">
    <location>
        <begin position="382"/>
        <end position="402"/>
    </location>
</feature>
<feature type="region of interest" description="Disordered" evidence="2">
    <location>
        <begin position="332"/>
        <end position="378"/>
    </location>
</feature>
<gene>
    <name evidence="5" type="ORF">AB0E65_10200</name>
</gene>
<keyword evidence="3" id="KW-0812">Transmembrane</keyword>
<feature type="coiled-coil region" evidence="1">
    <location>
        <begin position="36"/>
        <end position="63"/>
    </location>
</feature>
<keyword evidence="6" id="KW-1185">Reference proteome</keyword>
<keyword evidence="3" id="KW-1133">Transmembrane helix</keyword>
<evidence type="ECO:0008006" key="7">
    <source>
        <dbReference type="Google" id="ProtNLM"/>
    </source>
</evidence>
<evidence type="ECO:0000256" key="4">
    <source>
        <dbReference type="SAM" id="SignalP"/>
    </source>
</evidence>
<sequence>MHKRRYLAVAAALAVTAPVALSASSPAFAEPSAPAAAEAGTTVQELEKALEEARAAHSAAVLARIEAYGELEALVDPDKSDPPALVVAAEEARKAADEAKAALDAAVTRVGAARTALAEADEAGRAAAEQELADAELALEDARQAHVEAAEKAKTAGTALDDAQVEAARAYELAKQTEKAAKEKAEAAEKALADAKKCTQAEELKSKAVGLPEQLVAGDRVPFTFRITNGTEHTVDVEPLTFVVLDSPGADQEDLEVEWKSRDGWVELEPAGSPELVVEDLEPGSQARIRMRLTVDEDTPKSHLHASFAADPVTGSVPCLFGPMKNYGIDVLPAGSTPSPSPGDGASPSPSTSASPAPGASATPGAAPQGGTGSLAATGSTVTPVALTAASALVLGAGAVVVSRRRRAEVRS</sequence>
<evidence type="ECO:0000256" key="2">
    <source>
        <dbReference type="SAM" id="MobiDB-lite"/>
    </source>
</evidence>
<reference evidence="5 6" key="1">
    <citation type="submission" date="2024-06" db="EMBL/GenBank/DDBJ databases">
        <title>The Natural Products Discovery Center: Release of the First 8490 Sequenced Strains for Exploring Actinobacteria Biosynthetic Diversity.</title>
        <authorList>
            <person name="Kalkreuter E."/>
            <person name="Kautsar S.A."/>
            <person name="Yang D."/>
            <person name="Bader C.D."/>
            <person name="Teijaro C.N."/>
            <person name="Fluegel L."/>
            <person name="Davis C.M."/>
            <person name="Simpson J.R."/>
            <person name="Lauterbach L."/>
            <person name="Steele A.D."/>
            <person name="Gui C."/>
            <person name="Meng S."/>
            <person name="Li G."/>
            <person name="Viehrig K."/>
            <person name="Ye F."/>
            <person name="Su P."/>
            <person name="Kiefer A.F."/>
            <person name="Nichols A."/>
            <person name="Cepeda A.J."/>
            <person name="Yan W."/>
            <person name="Fan B."/>
            <person name="Jiang Y."/>
            <person name="Adhikari A."/>
            <person name="Zheng C.-J."/>
            <person name="Schuster L."/>
            <person name="Cowan T.M."/>
            <person name="Smanski M.J."/>
            <person name="Chevrette M.G."/>
            <person name="De Carvalho L.P.S."/>
            <person name="Shen B."/>
        </authorList>
    </citation>
    <scope>NUCLEOTIDE SEQUENCE [LARGE SCALE GENOMIC DNA]</scope>
    <source>
        <strain evidence="5 6">NPDC038104</strain>
    </source>
</reference>
<evidence type="ECO:0000313" key="5">
    <source>
        <dbReference type="EMBL" id="MEU3554574.1"/>
    </source>
</evidence>
<comment type="caution">
    <text evidence="5">The sequence shown here is derived from an EMBL/GenBank/DDBJ whole genome shotgun (WGS) entry which is preliminary data.</text>
</comment>
<evidence type="ECO:0000256" key="3">
    <source>
        <dbReference type="SAM" id="Phobius"/>
    </source>
</evidence>
<keyword evidence="3" id="KW-0472">Membrane</keyword>
<name>A0ABV2YG86_9ACTN</name>
<organism evidence="5 6">
    <name type="scientific">Streptomyces fragilis</name>
    <dbReference type="NCBI Taxonomy" id="67301"/>
    <lineage>
        <taxon>Bacteria</taxon>
        <taxon>Bacillati</taxon>
        <taxon>Actinomycetota</taxon>
        <taxon>Actinomycetes</taxon>
        <taxon>Kitasatosporales</taxon>
        <taxon>Streptomycetaceae</taxon>
        <taxon>Streptomyces</taxon>
    </lineage>
</organism>
<proteinExistence type="predicted"/>
<feature type="chain" id="PRO_5045217569" description="LPXTG cell wall anchor domain-containing protein" evidence="4">
    <location>
        <begin position="30"/>
        <end position="412"/>
    </location>
</feature>
<feature type="coiled-coil region" evidence="1">
    <location>
        <begin position="89"/>
        <end position="198"/>
    </location>
</feature>
<dbReference type="RefSeq" id="WP_159105504.1">
    <property type="nucleotide sequence ID" value="NZ_BEVZ01000001.1"/>
</dbReference>
<evidence type="ECO:0000256" key="1">
    <source>
        <dbReference type="SAM" id="Coils"/>
    </source>
</evidence>
<keyword evidence="4" id="KW-0732">Signal</keyword>
<feature type="compositionally biased region" description="Low complexity" evidence="2">
    <location>
        <begin position="333"/>
        <end position="367"/>
    </location>
</feature>
<feature type="signal peptide" evidence="4">
    <location>
        <begin position="1"/>
        <end position="29"/>
    </location>
</feature>
<dbReference type="Proteomes" id="UP001550850">
    <property type="component" value="Unassembled WGS sequence"/>
</dbReference>
<dbReference type="EMBL" id="JBEZUR010000011">
    <property type="protein sequence ID" value="MEU3554574.1"/>
    <property type="molecule type" value="Genomic_DNA"/>
</dbReference>
<accession>A0ABV2YG86</accession>
<protein>
    <recommendedName>
        <fullName evidence="7">LPXTG cell wall anchor domain-containing protein</fullName>
    </recommendedName>
</protein>
<keyword evidence="1" id="KW-0175">Coiled coil</keyword>
<evidence type="ECO:0000313" key="6">
    <source>
        <dbReference type="Proteomes" id="UP001550850"/>
    </source>
</evidence>